<keyword evidence="2" id="KW-1185">Reference proteome</keyword>
<dbReference type="Proteomes" id="UP000557392">
    <property type="component" value="Unassembled WGS sequence"/>
</dbReference>
<sequence>MHRLLTEALVAHGGLERWRSYQTLSATIVTGGAFWGIKGLVQDSDPRRITVTLDHEWATLAQFGAPDWRSVFRPERIAICDSSDRVVAERADPRASFAGHAIDTPWDPLHRAYFNGYALWTYLTTPFLLAEPDVGIEDIAPIEQGGETWRGLRATFPARIATHSTGQDFYFGPDGLLARHDYHVDVAGGFAGAHLVSDFVEVAGFRFPTRRRAYRRGGDGMPILEPVMVSIDVSDFALA</sequence>
<dbReference type="EMBL" id="JACIEH010000001">
    <property type="protein sequence ID" value="MBB4098256.1"/>
    <property type="molecule type" value="Genomic_DNA"/>
</dbReference>
<comment type="caution">
    <text evidence="1">The sequence shown here is derived from an EMBL/GenBank/DDBJ whole genome shotgun (WGS) entry which is preliminary data.</text>
</comment>
<dbReference type="AlphaFoldDB" id="A0A7W6NX30"/>
<gene>
    <name evidence="1" type="ORF">GGR46_001789</name>
</gene>
<proteinExistence type="predicted"/>
<organism evidence="1 2">
    <name type="scientific">Sphingomonas kyeonggiensis</name>
    <dbReference type="NCBI Taxonomy" id="1268553"/>
    <lineage>
        <taxon>Bacteria</taxon>
        <taxon>Pseudomonadati</taxon>
        <taxon>Pseudomonadota</taxon>
        <taxon>Alphaproteobacteria</taxon>
        <taxon>Sphingomonadales</taxon>
        <taxon>Sphingomonadaceae</taxon>
        <taxon>Sphingomonas</taxon>
    </lineage>
</organism>
<dbReference type="RefSeq" id="WP_183996556.1">
    <property type="nucleotide sequence ID" value="NZ_JACIEH010000001.1"/>
</dbReference>
<name>A0A7W6NX30_9SPHN</name>
<evidence type="ECO:0000313" key="1">
    <source>
        <dbReference type="EMBL" id="MBB4098256.1"/>
    </source>
</evidence>
<reference evidence="1 2" key="1">
    <citation type="submission" date="2020-08" db="EMBL/GenBank/DDBJ databases">
        <title>Genomic Encyclopedia of Type Strains, Phase IV (KMG-IV): sequencing the most valuable type-strain genomes for metagenomic binning, comparative biology and taxonomic classification.</title>
        <authorList>
            <person name="Goeker M."/>
        </authorList>
    </citation>
    <scope>NUCLEOTIDE SEQUENCE [LARGE SCALE GENOMIC DNA]</scope>
    <source>
        <strain evidence="1 2">DSM 101806</strain>
    </source>
</reference>
<accession>A0A7W6NX30</accession>
<protein>
    <submittedName>
        <fullName evidence="1">Uncharacterized protein</fullName>
    </submittedName>
</protein>
<evidence type="ECO:0000313" key="2">
    <source>
        <dbReference type="Proteomes" id="UP000557392"/>
    </source>
</evidence>